<dbReference type="OrthoDB" id="9805316at2"/>
<dbReference type="AlphaFoldDB" id="A0A0R2F381"/>
<dbReference type="Proteomes" id="UP000050865">
    <property type="component" value="Unassembled WGS sequence"/>
</dbReference>
<evidence type="ECO:0000313" key="7">
    <source>
        <dbReference type="EMBL" id="KRN22977.1"/>
    </source>
</evidence>
<dbReference type="GO" id="GO:0046872">
    <property type="term" value="F:metal ion binding"/>
    <property type="evidence" value="ECO:0007669"/>
    <property type="project" value="UniProtKB-KW"/>
</dbReference>
<dbReference type="EMBL" id="AYZJ01000029">
    <property type="protein sequence ID" value="KRN22977.1"/>
    <property type="molecule type" value="Genomic_DNA"/>
</dbReference>
<comment type="cofactor">
    <cofactor evidence="1">
        <name>Mg(2+)</name>
        <dbReference type="ChEBI" id="CHEBI:18420"/>
    </cofactor>
</comment>
<dbReference type="STRING" id="1423730.FC75_GL001615"/>
<dbReference type="Gene3D" id="1.10.600.10">
    <property type="entry name" value="Farnesyl Diphosphate Synthase"/>
    <property type="match status" value="1"/>
</dbReference>
<organism evidence="7 8">
    <name type="scientific">Lacticaseibacillus camelliae DSM 22697 = JCM 13995</name>
    <dbReference type="NCBI Taxonomy" id="1423730"/>
    <lineage>
        <taxon>Bacteria</taxon>
        <taxon>Bacillati</taxon>
        <taxon>Bacillota</taxon>
        <taxon>Bacilli</taxon>
        <taxon>Lactobacillales</taxon>
        <taxon>Lactobacillaceae</taxon>
        <taxon>Lacticaseibacillus</taxon>
    </lineage>
</organism>
<comment type="caution">
    <text evidence="7">The sequence shown here is derived from an EMBL/GenBank/DDBJ whole genome shotgun (WGS) entry which is preliminary data.</text>
</comment>
<dbReference type="SUPFAM" id="SSF48576">
    <property type="entry name" value="Terpenoid synthases"/>
    <property type="match status" value="1"/>
</dbReference>
<evidence type="ECO:0000256" key="5">
    <source>
        <dbReference type="ARBA" id="ARBA00022842"/>
    </source>
</evidence>
<dbReference type="PANTHER" id="PTHR12001:SF69">
    <property type="entry name" value="ALL TRANS-POLYPRENYL-DIPHOSPHATE SYNTHASE PDSS1"/>
    <property type="match status" value="1"/>
</dbReference>
<dbReference type="InterPro" id="IPR008949">
    <property type="entry name" value="Isoprenoid_synthase_dom_sf"/>
</dbReference>
<sequence length="325" mass="35646">MKIHAMWQDYPELAPDLTATLDLIDQNIHPDNPKVAKALVQMINAGGKLLRPAYCLLFSQFHAVDHQKIIALAAAVETLHTATLIHDDVIDKSPVRRGDATIAAQFGNDVAVYAGDYLFVVCFQLIAHYASDLRSVQQDSASMERILNGEMAQMARRYNLDMTISDYTEQVTGKTGQLFALAAFIGAYESGQPLHFAKKCETIGLNIGIAFQLMDDILDYTSTNSAMGKPVHEDIRQGVYSAPLILAMADHRAEFAPLLAKQAAMTHADVQTVLGLIDRYHGVPQAQALAQQYTKKAVAGLSTLPAMPARATLIRLTKQLLTRQN</sequence>
<keyword evidence="4" id="KW-0479">Metal-binding</keyword>
<dbReference type="CDD" id="cd00685">
    <property type="entry name" value="Trans_IPPS_HT"/>
    <property type="match status" value="1"/>
</dbReference>
<dbReference type="GO" id="GO:0004659">
    <property type="term" value="F:prenyltransferase activity"/>
    <property type="evidence" value="ECO:0007669"/>
    <property type="project" value="InterPro"/>
</dbReference>
<dbReference type="RefSeq" id="WP_054662401.1">
    <property type="nucleotide sequence ID" value="NZ_AYZJ01000029.1"/>
</dbReference>
<dbReference type="PANTHER" id="PTHR12001">
    <property type="entry name" value="GERANYLGERANYL PYROPHOSPHATE SYNTHASE"/>
    <property type="match status" value="1"/>
</dbReference>
<dbReference type="Pfam" id="PF00348">
    <property type="entry name" value="polyprenyl_synt"/>
    <property type="match status" value="1"/>
</dbReference>
<dbReference type="PROSITE" id="PS00444">
    <property type="entry name" value="POLYPRENYL_SYNTHASE_2"/>
    <property type="match status" value="1"/>
</dbReference>
<gene>
    <name evidence="7" type="ORF">FC75_GL001615</name>
</gene>
<protein>
    <submittedName>
        <fullName evidence="7">Trans-hexaprenyltranstransferase</fullName>
    </submittedName>
</protein>
<proteinExistence type="inferred from homology"/>
<reference evidence="7 8" key="1">
    <citation type="journal article" date="2015" name="Genome Announc.">
        <title>Expanding the biotechnology potential of lactobacilli through comparative genomics of 213 strains and associated genera.</title>
        <authorList>
            <person name="Sun Z."/>
            <person name="Harris H.M."/>
            <person name="McCann A."/>
            <person name="Guo C."/>
            <person name="Argimon S."/>
            <person name="Zhang W."/>
            <person name="Yang X."/>
            <person name="Jeffery I.B."/>
            <person name="Cooney J.C."/>
            <person name="Kagawa T.F."/>
            <person name="Liu W."/>
            <person name="Song Y."/>
            <person name="Salvetti E."/>
            <person name="Wrobel A."/>
            <person name="Rasinkangas P."/>
            <person name="Parkhill J."/>
            <person name="Rea M.C."/>
            <person name="O'Sullivan O."/>
            <person name="Ritari J."/>
            <person name="Douillard F.P."/>
            <person name="Paul Ross R."/>
            <person name="Yang R."/>
            <person name="Briner A.E."/>
            <person name="Felis G.E."/>
            <person name="de Vos W.M."/>
            <person name="Barrangou R."/>
            <person name="Klaenhammer T.R."/>
            <person name="Caufield P.W."/>
            <person name="Cui Y."/>
            <person name="Zhang H."/>
            <person name="O'Toole P.W."/>
        </authorList>
    </citation>
    <scope>NUCLEOTIDE SEQUENCE [LARGE SCALE GENOMIC DNA]</scope>
    <source>
        <strain evidence="7 8">DSM 22697</strain>
    </source>
</reference>
<evidence type="ECO:0000256" key="6">
    <source>
        <dbReference type="RuleBase" id="RU004466"/>
    </source>
</evidence>
<evidence type="ECO:0000256" key="3">
    <source>
        <dbReference type="ARBA" id="ARBA00022679"/>
    </source>
</evidence>
<keyword evidence="5" id="KW-0460">Magnesium</keyword>
<evidence type="ECO:0000256" key="1">
    <source>
        <dbReference type="ARBA" id="ARBA00001946"/>
    </source>
</evidence>
<keyword evidence="8" id="KW-1185">Reference proteome</keyword>
<evidence type="ECO:0000256" key="4">
    <source>
        <dbReference type="ARBA" id="ARBA00022723"/>
    </source>
</evidence>
<comment type="similarity">
    <text evidence="2 6">Belongs to the FPP/GGPP synthase family.</text>
</comment>
<dbReference type="PROSITE" id="PS00723">
    <property type="entry name" value="POLYPRENYL_SYNTHASE_1"/>
    <property type="match status" value="1"/>
</dbReference>
<dbReference type="PATRIC" id="fig|1423730.4.peg.1692"/>
<dbReference type="SFLD" id="SFLDS00005">
    <property type="entry name" value="Isoprenoid_Synthase_Type_I"/>
    <property type="match status" value="1"/>
</dbReference>
<keyword evidence="3 6" id="KW-0808">Transferase</keyword>
<evidence type="ECO:0000256" key="2">
    <source>
        <dbReference type="ARBA" id="ARBA00006706"/>
    </source>
</evidence>
<name>A0A0R2F381_9LACO</name>
<dbReference type="InterPro" id="IPR000092">
    <property type="entry name" value="Polyprenyl_synt"/>
</dbReference>
<accession>A0A0R2F381</accession>
<dbReference type="InterPro" id="IPR033749">
    <property type="entry name" value="Polyprenyl_synt_CS"/>
</dbReference>
<evidence type="ECO:0000313" key="8">
    <source>
        <dbReference type="Proteomes" id="UP000050865"/>
    </source>
</evidence>
<dbReference type="GO" id="GO:0008299">
    <property type="term" value="P:isoprenoid biosynthetic process"/>
    <property type="evidence" value="ECO:0007669"/>
    <property type="project" value="InterPro"/>
</dbReference>